<gene>
    <name evidence="2" type="ORF">CALCODRAFT_501312</name>
</gene>
<dbReference type="STRING" id="1353952.A0A165DPJ9"/>
<sequence>MGDNNERLANLGAVVLPLIVTEWLMDTRPNATSGEITIQRSARVDKKVVSKWSSLYGLPNQLQCAANKTTVSKSVAAQCQVFYAYIGALRLAQDEDGEEREFGWTQVCAFVRQILDADANLQLPGPVKVEE</sequence>
<name>A0A165DPJ9_9BASI</name>
<dbReference type="SUPFAM" id="SSF69065">
    <property type="entry name" value="RNase III domain-like"/>
    <property type="match status" value="1"/>
</dbReference>
<organism evidence="2 3">
    <name type="scientific">Calocera cornea HHB12733</name>
    <dbReference type="NCBI Taxonomy" id="1353952"/>
    <lineage>
        <taxon>Eukaryota</taxon>
        <taxon>Fungi</taxon>
        <taxon>Dikarya</taxon>
        <taxon>Basidiomycota</taxon>
        <taxon>Agaricomycotina</taxon>
        <taxon>Dacrymycetes</taxon>
        <taxon>Dacrymycetales</taxon>
        <taxon>Dacrymycetaceae</taxon>
        <taxon>Calocera</taxon>
    </lineage>
</organism>
<evidence type="ECO:0000313" key="3">
    <source>
        <dbReference type="Proteomes" id="UP000076842"/>
    </source>
</evidence>
<proteinExistence type="predicted"/>
<keyword evidence="3" id="KW-1185">Reference proteome</keyword>
<dbReference type="EMBL" id="KV424042">
    <property type="protein sequence ID" value="KZT53258.1"/>
    <property type="molecule type" value="Genomic_DNA"/>
</dbReference>
<dbReference type="InParanoid" id="A0A165DPJ9"/>
<evidence type="ECO:0000313" key="2">
    <source>
        <dbReference type="EMBL" id="KZT53258.1"/>
    </source>
</evidence>
<dbReference type="Pfam" id="PF00636">
    <property type="entry name" value="Ribonuclease_3"/>
    <property type="match status" value="1"/>
</dbReference>
<evidence type="ECO:0000259" key="1">
    <source>
        <dbReference type="PROSITE" id="PS50142"/>
    </source>
</evidence>
<reference evidence="2 3" key="1">
    <citation type="journal article" date="2016" name="Mol. Biol. Evol.">
        <title>Comparative Genomics of Early-Diverging Mushroom-Forming Fungi Provides Insights into the Origins of Lignocellulose Decay Capabilities.</title>
        <authorList>
            <person name="Nagy L.G."/>
            <person name="Riley R."/>
            <person name="Tritt A."/>
            <person name="Adam C."/>
            <person name="Daum C."/>
            <person name="Floudas D."/>
            <person name="Sun H."/>
            <person name="Yadav J.S."/>
            <person name="Pangilinan J."/>
            <person name="Larsson K.H."/>
            <person name="Matsuura K."/>
            <person name="Barry K."/>
            <person name="Labutti K."/>
            <person name="Kuo R."/>
            <person name="Ohm R.A."/>
            <person name="Bhattacharya S.S."/>
            <person name="Shirouzu T."/>
            <person name="Yoshinaga Y."/>
            <person name="Martin F.M."/>
            <person name="Grigoriev I.V."/>
            <person name="Hibbett D.S."/>
        </authorList>
    </citation>
    <scope>NUCLEOTIDE SEQUENCE [LARGE SCALE GENOMIC DNA]</scope>
    <source>
        <strain evidence="2 3">HHB12733</strain>
    </source>
</reference>
<dbReference type="GO" id="GO:0004525">
    <property type="term" value="F:ribonuclease III activity"/>
    <property type="evidence" value="ECO:0007669"/>
    <property type="project" value="InterPro"/>
</dbReference>
<dbReference type="PROSITE" id="PS50142">
    <property type="entry name" value="RNASE_3_2"/>
    <property type="match status" value="1"/>
</dbReference>
<dbReference type="OrthoDB" id="3353871at2759"/>
<dbReference type="AlphaFoldDB" id="A0A165DPJ9"/>
<accession>A0A165DPJ9</accession>
<feature type="domain" description="RNase III" evidence="1">
    <location>
        <begin position="1"/>
        <end position="94"/>
    </location>
</feature>
<dbReference type="CDD" id="cd00593">
    <property type="entry name" value="RIBOc"/>
    <property type="match status" value="1"/>
</dbReference>
<protein>
    <recommendedName>
        <fullName evidence="1">RNase III domain-containing protein</fullName>
    </recommendedName>
</protein>
<dbReference type="Proteomes" id="UP000076842">
    <property type="component" value="Unassembled WGS sequence"/>
</dbReference>
<dbReference type="InterPro" id="IPR000999">
    <property type="entry name" value="RNase_III_dom"/>
</dbReference>
<dbReference type="InterPro" id="IPR036389">
    <property type="entry name" value="RNase_III_sf"/>
</dbReference>
<dbReference type="Gene3D" id="1.10.1520.10">
    <property type="entry name" value="Ribonuclease III domain"/>
    <property type="match status" value="1"/>
</dbReference>
<dbReference type="GO" id="GO:0006396">
    <property type="term" value="P:RNA processing"/>
    <property type="evidence" value="ECO:0007669"/>
    <property type="project" value="InterPro"/>
</dbReference>